<keyword evidence="7" id="KW-1278">Translocase</keyword>
<dbReference type="GO" id="GO:0016887">
    <property type="term" value="F:ATP hydrolysis activity"/>
    <property type="evidence" value="ECO:0007669"/>
    <property type="project" value="InterPro"/>
</dbReference>
<dbReference type="GO" id="GO:0016020">
    <property type="term" value="C:membrane"/>
    <property type="evidence" value="ECO:0007669"/>
    <property type="project" value="InterPro"/>
</dbReference>
<gene>
    <name evidence="12" type="ORF">SAMN04488136_11851</name>
</gene>
<dbReference type="AlphaFoldDB" id="A0A1G8D2B9"/>
<evidence type="ECO:0000256" key="3">
    <source>
        <dbReference type="ARBA" id="ARBA00022505"/>
    </source>
</evidence>
<keyword evidence="4" id="KW-0997">Cell inner membrane</keyword>
<dbReference type="SUPFAM" id="SSF50331">
    <property type="entry name" value="MOP-like"/>
    <property type="match status" value="1"/>
</dbReference>
<dbReference type="STRING" id="861298.SAMN04488136_11851"/>
<evidence type="ECO:0000256" key="6">
    <source>
        <dbReference type="ARBA" id="ARBA00022840"/>
    </source>
</evidence>
<evidence type="ECO:0000259" key="10">
    <source>
        <dbReference type="PROSITE" id="PS50893"/>
    </source>
</evidence>
<keyword evidence="1" id="KW-0813">Transport</keyword>
<evidence type="ECO:0000256" key="5">
    <source>
        <dbReference type="ARBA" id="ARBA00022741"/>
    </source>
</evidence>
<dbReference type="InterPro" id="IPR011868">
    <property type="entry name" value="ModC_ABC_ATP-bd"/>
</dbReference>
<dbReference type="Gene3D" id="3.40.50.300">
    <property type="entry name" value="P-loop containing nucleotide triphosphate hydrolases"/>
    <property type="match status" value="1"/>
</dbReference>
<evidence type="ECO:0000259" key="11">
    <source>
        <dbReference type="PROSITE" id="PS51866"/>
    </source>
</evidence>
<keyword evidence="3 9" id="KW-0500">Molybdenum</keyword>
<dbReference type="InterPro" id="IPR017871">
    <property type="entry name" value="ABC_transporter-like_CS"/>
</dbReference>
<proteinExistence type="predicted"/>
<name>A0A1G8D2B9_9VIBR</name>
<keyword evidence="5" id="KW-0547">Nucleotide-binding</keyword>
<dbReference type="InterPro" id="IPR008995">
    <property type="entry name" value="Mo/tungstate-bd_C_term_dom"/>
</dbReference>
<dbReference type="PANTHER" id="PTHR43514:SF10">
    <property type="entry name" value="MOLYBDENUM IMPORT ATP-BINDING PROTEIN MODC 2"/>
    <property type="match status" value="1"/>
</dbReference>
<keyword evidence="6 12" id="KW-0067">ATP-binding</keyword>
<sequence>MINAKLNAHYGDYRLQVDLSLPTTGVTALFGPSGCGKTTCLRAIAGLNRLPKSHVSIGETLWQSHDERYFIPPYQRDIGFVFQQPTLFSHLNVERNLLFGYKRLAANKQRIEQGVICELLGIAHLLKRRVDHLSGGEKQRIAIARALLTSPKLLLMDEPLSALDDSRKQEILPYLESLTRELKLPILYVTHSVSEVAKLADHLVVLEHGRVKQQGLVRHLLSGLIHHAGAHQTRSTVLDMQVTAKEHDGVIEVENRDVSLYLTDQRAKLGERVRCEIIASDVSITLEPSLTSSILNILPVTIRHIDLTSHPSDALLDLMLANDETLKAQITKRSATLLDLQQGMGVWAQIKAVAVC</sequence>
<evidence type="ECO:0000256" key="9">
    <source>
        <dbReference type="PROSITE-ProRule" id="PRU01213"/>
    </source>
</evidence>
<dbReference type="NCBIfam" id="TIGR02142">
    <property type="entry name" value="modC_ABC"/>
    <property type="match status" value="1"/>
</dbReference>
<evidence type="ECO:0000313" key="13">
    <source>
        <dbReference type="Proteomes" id="UP000198854"/>
    </source>
</evidence>
<dbReference type="InterPro" id="IPR005116">
    <property type="entry name" value="Transp-assoc_OB_typ1"/>
</dbReference>
<dbReference type="EMBL" id="FNDD01000018">
    <property type="protein sequence ID" value="SDH51673.1"/>
    <property type="molecule type" value="Genomic_DNA"/>
</dbReference>
<dbReference type="RefSeq" id="WP_093275520.1">
    <property type="nucleotide sequence ID" value="NZ_FNDD01000018.1"/>
</dbReference>
<dbReference type="InterPro" id="IPR027417">
    <property type="entry name" value="P-loop_NTPase"/>
</dbReference>
<dbReference type="GO" id="GO:0015098">
    <property type="term" value="F:molybdate ion transmembrane transporter activity"/>
    <property type="evidence" value="ECO:0007669"/>
    <property type="project" value="InterPro"/>
</dbReference>
<dbReference type="Pfam" id="PF03459">
    <property type="entry name" value="TOBE"/>
    <property type="match status" value="1"/>
</dbReference>
<protein>
    <submittedName>
        <fullName evidence="12">Molybdate transport system ATP-binding protein</fullName>
    </submittedName>
</protein>
<dbReference type="Proteomes" id="UP000198854">
    <property type="component" value="Unassembled WGS sequence"/>
</dbReference>
<dbReference type="Gene3D" id="2.40.50.100">
    <property type="match status" value="1"/>
</dbReference>
<feature type="domain" description="Mop" evidence="11">
    <location>
        <begin position="291"/>
        <end position="356"/>
    </location>
</feature>
<feature type="domain" description="ABC transporter" evidence="10">
    <location>
        <begin position="1"/>
        <end position="233"/>
    </location>
</feature>
<dbReference type="OrthoDB" id="9802264at2"/>
<evidence type="ECO:0000256" key="7">
    <source>
        <dbReference type="ARBA" id="ARBA00022967"/>
    </source>
</evidence>
<reference evidence="13" key="1">
    <citation type="submission" date="2016-10" db="EMBL/GenBank/DDBJ databases">
        <authorList>
            <person name="Varghese N."/>
            <person name="Submissions S."/>
        </authorList>
    </citation>
    <scope>NUCLEOTIDE SEQUENCE [LARGE SCALE GENOMIC DNA]</scope>
    <source>
        <strain evidence="13">CGMCC 1.10228</strain>
    </source>
</reference>
<dbReference type="PANTHER" id="PTHR43514">
    <property type="entry name" value="ABC TRANSPORTER I FAMILY MEMBER 10"/>
    <property type="match status" value="1"/>
</dbReference>
<dbReference type="InterPro" id="IPR050334">
    <property type="entry name" value="Molybdenum_import_ModC"/>
</dbReference>
<accession>A0A1G8D2B9</accession>
<organism evidence="12 13">
    <name type="scientific">Vibrio xiamenensis</name>
    <dbReference type="NCBI Taxonomy" id="861298"/>
    <lineage>
        <taxon>Bacteria</taxon>
        <taxon>Pseudomonadati</taxon>
        <taxon>Pseudomonadota</taxon>
        <taxon>Gammaproteobacteria</taxon>
        <taxon>Vibrionales</taxon>
        <taxon>Vibrionaceae</taxon>
        <taxon>Vibrio</taxon>
    </lineage>
</organism>
<dbReference type="PROSITE" id="PS51866">
    <property type="entry name" value="MOP"/>
    <property type="match status" value="1"/>
</dbReference>
<dbReference type="GO" id="GO:0005524">
    <property type="term" value="F:ATP binding"/>
    <property type="evidence" value="ECO:0007669"/>
    <property type="project" value="UniProtKB-KW"/>
</dbReference>
<dbReference type="SUPFAM" id="SSF52540">
    <property type="entry name" value="P-loop containing nucleoside triphosphate hydrolases"/>
    <property type="match status" value="1"/>
</dbReference>
<dbReference type="InterPro" id="IPR004606">
    <property type="entry name" value="Mop_domain"/>
</dbReference>
<dbReference type="GO" id="GO:0140359">
    <property type="term" value="F:ABC-type transporter activity"/>
    <property type="evidence" value="ECO:0007669"/>
    <property type="project" value="InterPro"/>
</dbReference>
<keyword evidence="8" id="KW-0472">Membrane</keyword>
<evidence type="ECO:0000256" key="2">
    <source>
        <dbReference type="ARBA" id="ARBA00022475"/>
    </source>
</evidence>
<evidence type="ECO:0000256" key="8">
    <source>
        <dbReference type="ARBA" id="ARBA00023136"/>
    </source>
</evidence>
<keyword evidence="13" id="KW-1185">Reference proteome</keyword>
<dbReference type="SMART" id="SM00382">
    <property type="entry name" value="AAA"/>
    <property type="match status" value="1"/>
</dbReference>
<dbReference type="PROSITE" id="PS50893">
    <property type="entry name" value="ABC_TRANSPORTER_2"/>
    <property type="match status" value="1"/>
</dbReference>
<dbReference type="InterPro" id="IPR003439">
    <property type="entry name" value="ABC_transporter-like_ATP-bd"/>
</dbReference>
<dbReference type="Pfam" id="PF00005">
    <property type="entry name" value="ABC_tran"/>
    <property type="match status" value="1"/>
</dbReference>
<keyword evidence="2" id="KW-1003">Cell membrane</keyword>
<evidence type="ECO:0000256" key="1">
    <source>
        <dbReference type="ARBA" id="ARBA00022448"/>
    </source>
</evidence>
<dbReference type="InterPro" id="IPR003593">
    <property type="entry name" value="AAA+_ATPase"/>
</dbReference>
<evidence type="ECO:0000256" key="4">
    <source>
        <dbReference type="ARBA" id="ARBA00022519"/>
    </source>
</evidence>
<dbReference type="PROSITE" id="PS00211">
    <property type="entry name" value="ABC_TRANSPORTER_1"/>
    <property type="match status" value="1"/>
</dbReference>
<evidence type="ECO:0000313" key="12">
    <source>
        <dbReference type="EMBL" id="SDH51673.1"/>
    </source>
</evidence>